<dbReference type="PROSITE" id="PS50901">
    <property type="entry name" value="FTSK"/>
    <property type="match status" value="1"/>
</dbReference>
<keyword evidence="7" id="KW-0159">Chromosome partition</keyword>
<dbReference type="InterPro" id="IPR041027">
    <property type="entry name" value="FtsK_alpha"/>
</dbReference>
<comment type="subunit">
    <text evidence="13">Homohexamer. Forms a ring that surrounds DNA.</text>
</comment>
<feature type="binding site" evidence="14">
    <location>
        <begin position="420"/>
        <end position="427"/>
    </location>
    <ligand>
        <name>ATP</name>
        <dbReference type="ChEBI" id="CHEBI:30616"/>
    </ligand>
</feature>
<evidence type="ECO:0000256" key="11">
    <source>
        <dbReference type="ARBA" id="ARBA00023136"/>
    </source>
</evidence>
<keyword evidence="3" id="KW-1003">Cell membrane</keyword>
<reference evidence="18 19" key="1">
    <citation type="journal article" date="2016" name="Nat. Commun.">
        <title>Thousands of microbial genomes shed light on interconnected biogeochemical processes in an aquifer system.</title>
        <authorList>
            <person name="Anantharaman K."/>
            <person name="Brown C.T."/>
            <person name="Hug L.A."/>
            <person name="Sharon I."/>
            <person name="Castelle C.J."/>
            <person name="Probst A.J."/>
            <person name="Thomas B.C."/>
            <person name="Singh A."/>
            <person name="Wilkins M.J."/>
            <person name="Karaoz U."/>
            <person name="Brodie E.L."/>
            <person name="Williams K.H."/>
            <person name="Hubbard S.S."/>
            <person name="Banfield J.F."/>
        </authorList>
    </citation>
    <scope>NUCLEOTIDE SEQUENCE [LARGE SCALE GENOMIC DNA]</scope>
</reference>
<comment type="subcellular location">
    <subcellularLocation>
        <location evidence="1">Cell membrane</location>
        <topology evidence="1">Multi-pass membrane protein</topology>
    </subcellularLocation>
</comment>
<dbReference type="SUPFAM" id="SSF46785">
    <property type="entry name" value="Winged helix' DNA-binding domain"/>
    <property type="match status" value="1"/>
</dbReference>
<dbReference type="SMART" id="SM00843">
    <property type="entry name" value="Ftsk_gamma"/>
    <property type="match status" value="1"/>
</dbReference>
<evidence type="ECO:0000256" key="16">
    <source>
        <dbReference type="SAM" id="Phobius"/>
    </source>
</evidence>
<keyword evidence="8 14" id="KW-0067">ATP-binding</keyword>
<dbReference type="Pfam" id="PF13491">
    <property type="entry name" value="FtsK_4TM"/>
    <property type="match status" value="1"/>
</dbReference>
<dbReference type="STRING" id="1798704.A3J93_02550"/>
<dbReference type="Proteomes" id="UP000177907">
    <property type="component" value="Unassembled WGS sequence"/>
</dbReference>
<evidence type="ECO:0000313" key="19">
    <source>
        <dbReference type="Proteomes" id="UP000177907"/>
    </source>
</evidence>
<dbReference type="EMBL" id="MFQZ01000008">
    <property type="protein sequence ID" value="OGH88028.1"/>
    <property type="molecule type" value="Genomic_DNA"/>
</dbReference>
<comment type="similarity">
    <text evidence="2">Belongs to the FtsK/SpoIIIE/SftA family.</text>
</comment>
<organism evidence="18 19">
    <name type="scientific">Candidatus Magasanikbacteria bacterium RIFOXYC2_FULL_42_28</name>
    <dbReference type="NCBI Taxonomy" id="1798704"/>
    <lineage>
        <taxon>Bacteria</taxon>
        <taxon>Candidatus Magasanikiibacteriota</taxon>
    </lineage>
</organism>
<dbReference type="PANTHER" id="PTHR22683">
    <property type="entry name" value="SPORULATION PROTEIN RELATED"/>
    <property type="match status" value="1"/>
</dbReference>
<evidence type="ECO:0000256" key="3">
    <source>
        <dbReference type="ARBA" id="ARBA00022475"/>
    </source>
</evidence>
<dbReference type="Gene3D" id="3.30.980.40">
    <property type="match status" value="1"/>
</dbReference>
<feature type="transmembrane region" description="Helical" evidence="16">
    <location>
        <begin position="144"/>
        <end position="166"/>
    </location>
</feature>
<keyword evidence="4" id="KW-0132">Cell division</keyword>
<evidence type="ECO:0000256" key="9">
    <source>
        <dbReference type="ARBA" id="ARBA00022989"/>
    </source>
</evidence>
<comment type="caution">
    <text evidence="18">The sequence shown here is derived from an EMBL/GenBank/DDBJ whole genome shotgun (WGS) entry which is preliminary data.</text>
</comment>
<feature type="transmembrane region" description="Helical" evidence="16">
    <location>
        <begin position="53"/>
        <end position="77"/>
    </location>
</feature>
<dbReference type="PANTHER" id="PTHR22683:SF41">
    <property type="entry name" value="DNA TRANSLOCASE FTSK"/>
    <property type="match status" value="1"/>
</dbReference>
<evidence type="ECO:0000256" key="4">
    <source>
        <dbReference type="ARBA" id="ARBA00022618"/>
    </source>
</evidence>
<dbReference type="GO" id="GO:0007059">
    <property type="term" value="P:chromosome segregation"/>
    <property type="evidence" value="ECO:0007669"/>
    <property type="project" value="UniProtKB-KW"/>
</dbReference>
<feature type="transmembrane region" description="Helical" evidence="16">
    <location>
        <begin position="119"/>
        <end position="137"/>
    </location>
</feature>
<dbReference type="AlphaFoldDB" id="A0A1F6NVZ4"/>
<protein>
    <recommendedName>
        <fullName evidence="17">FtsK domain-containing protein</fullName>
    </recommendedName>
</protein>
<evidence type="ECO:0000256" key="10">
    <source>
        <dbReference type="ARBA" id="ARBA00023125"/>
    </source>
</evidence>
<gene>
    <name evidence="18" type="ORF">A3J93_02550</name>
</gene>
<evidence type="ECO:0000256" key="12">
    <source>
        <dbReference type="ARBA" id="ARBA00023306"/>
    </source>
</evidence>
<dbReference type="Pfam" id="PF01580">
    <property type="entry name" value="FtsK_SpoIIIE"/>
    <property type="match status" value="1"/>
</dbReference>
<keyword evidence="5 16" id="KW-0812">Transmembrane</keyword>
<evidence type="ECO:0000259" key="17">
    <source>
        <dbReference type="PROSITE" id="PS50901"/>
    </source>
</evidence>
<dbReference type="SUPFAM" id="SSF52540">
    <property type="entry name" value="P-loop containing nucleoside triphosphate hydrolases"/>
    <property type="match status" value="1"/>
</dbReference>
<evidence type="ECO:0000256" key="15">
    <source>
        <dbReference type="SAM" id="MobiDB-lite"/>
    </source>
</evidence>
<feature type="transmembrane region" description="Helical" evidence="16">
    <location>
        <begin position="21"/>
        <end position="41"/>
    </location>
</feature>
<evidence type="ECO:0000256" key="5">
    <source>
        <dbReference type="ARBA" id="ARBA00022692"/>
    </source>
</evidence>
<dbReference type="InterPro" id="IPR003593">
    <property type="entry name" value="AAA+_ATPase"/>
</dbReference>
<dbReference type="Pfam" id="PF09397">
    <property type="entry name" value="FtsK_gamma"/>
    <property type="match status" value="1"/>
</dbReference>
<dbReference type="Gene3D" id="3.40.50.300">
    <property type="entry name" value="P-loop containing nucleotide triphosphate hydrolases"/>
    <property type="match status" value="1"/>
</dbReference>
<dbReference type="Pfam" id="PF17854">
    <property type="entry name" value="FtsK_alpha"/>
    <property type="match status" value="1"/>
</dbReference>
<dbReference type="Gene3D" id="1.10.10.10">
    <property type="entry name" value="Winged helix-like DNA-binding domain superfamily/Winged helix DNA-binding domain"/>
    <property type="match status" value="1"/>
</dbReference>
<feature type="transmembrane region" description="Helical" evidence="16">
    <location>
        <begin position="89"/>
        <end position="107"/>
    </location>
</feature>
<dbReference type="InterPro" id="IPR018541">
    <property type="entry name" value="Ftsk_gamma"/>
</dbReference>
<feature type="region of interest" description="Disordered" evidence="15">
    <location>
        <begin position="213"/>
        <end position="262"/>
    </location>
</feature>
<evidence type="ECO:0000313" key="18">
    <source>
        <dbReference type="EMBL" id="OGH88028.1"/>
    </source>
</evidence>
<feature type="domain" description="FtsK" evidence="17">
    <location>
        <begin position="402"/>
        <end position="589"/>
    </location>
</feature>
<dbReference type="GO" id="GO:0005524">
    <property type="term" value="F:ATP binding"/>
    <property type="evidence" value="ECO:0007669"/>
    <property type="project" value="UniProtKB-UniRule"/>
</dbReference>
<feature type="region of interest" description="Disordered" evidence="15">
    <location>
        <begin position="756"/>
        <end position="775"/>
    </location>
</feature>
<dbReference type="InterPro" id="IPR025199">
    <property type="entry name" value="FtsK_4TM"/>
</dbReference>
<dbReference type="SMART" id="SM00382">
    <property type="entry name" value="AAA"/>
    <property type="match status" value="1"/>
</dbReference>
<keyword evidence="9 16" id="KW-1133">Transmembrane helix</keyword>
<proteinExistence type="inferred from homology"/>
<evidence type="ECO:0000256" key="13">
    <source>
        <dbReference type="ARBA" id="ARBA00025923"/>
    </source>
</evidence>
<dbReference type="GO" id="GO:0005886">
    <property type="term" value="C:plasma membrane"/>
    <property type="evidence" value="ECO:0007669"/>
    <property type="project" value="UniProtKB-SubCell"/>
</dbReference>
<feature type="compositionally biased region" description="Acidic residues" evidence="15">
    <location>
        <begin position="242"/>
        <end position="258"/>
    </location>
</feature>
<evidence type="ECO:0000256" key="14">
    <source>
        <dbReference type="PROSITE-ProRule" id="PRU00289"/>
    </source>
</evidence>
<evidence type="ECO:0000256" key="7">
    <source>
        <dbReference type="ARBA" id="ARBA00022829"/>
    </source>
</evidence>
<dbReference type="InterPro" id="IPR027417">
    <property type="entry name" value="P-loop_NTPase"/>
</dbReference>
<keyword evidence="12" id="KW-0131">Cell cycle</keyword>
<dbReference type="CDD" id="cd01127">
    <property type="entry name" value="TrwB_TraG_TraD_VirD4"/>
    <property type="match status" value="1"/>
</dbReference>
<keyword evidence="6 14" id="KW-0547">Nucleotide-binding</keyword>
<evidence type="ECO:0000256" key="8">
    <source>
        <dbReference type="ARBA" id="ARBA00022840"/>
    </source>
</evidence>
<name>A0A1F6NVZ4_9BACT</name>
<accession>A0A1F6NVZ4</accession>
<dbReference type="GO" id="GO:0051301">
    <property type="term" value="P:cell division"/>
    <property type="evidence" value="ECO:0007669"/>
    <property type="project" value="UniProtKB-KW"/>
</dbReference>
<keyword evidence="10" id="KW-0238">DNA-binding</keyword>
<keyword evidence="11 16" id="KW-0472">Membrane</keyword>
<dbReference type="InterPro" id="IPR002543">
    <property type="entry name" value="FtsK_dom"/>
</dbReference>
<evidence type="ECO:0000256" key="6">
    <source>
        <dbReference type="ARBA" id="ARBA00022741"/>
    </source>
</evidence>
<evidence type="ECO:0000256" key="1">
    <source>
        <dbReference type="ARBA" id="ARBA00004651"/>
    </source>
</evidence>
<dbReference type="InterPro" id="IPR050206">
    <property type="entry name" value="FtsK/SpoIIIE/SftA"/>
</dbReference>
<evidence type="ECO:0000256" key="2">
    <source>
        <dbReference type="ARBA" id="ARBA00006474"/>
    </source>
</evidence>
<dbReference type="InterPro" id="IPR036388">
    <property type="entry name" value="WH-like_DNA-bd_sf"/>
</dbReference>
<dbReference type="GO" id="GO:0003677">
    <property type="term" value="F:DNA binding"/>
    <property type="evidence" value="ECO:0007669"/>
    <property type="project" value="UniProtKB-KW"/>
</dbReference>
<sequence length="775" mass="84484">MIHYQKRPAAPRFNLNPELNNGIIAVLLFILAGIATLSFFQMAGVLGQFVDSFLALLFGQVRYCVPLVLITASILLVKDIEYNYRHTHSVGAILFFLSFNGLVHLQYPLADMASTAQQGYGGGMIGFALAWVMASYVGYWGGMLILIGLLIVSLIFLFNTTLAQMVEIHKKLFLTLGWLGREIVAFFGSFKNPSSPWATPGKPVKFAIKGDYENQTQPEDNINETDGEEERVFKQKSIAQTDDTDETEEEPAEAEPEEEKVVGVPQAVIRDLPNLDLLFTSKSKPSAGDIKGNAETIKSTLKNFGIEVEMGEVRVGPTVTQYSFKPAAGIKLTRITTLSNDLALALAAHPIRIEAPIPGQSLVGVEVPNQKVAMVTLRELLESEEFTKRPHNMMIALGKDVAGKVWWTDLLKMPHLLVAGATGSGKTVCINAIITSLLYQNTAETLRFIMVDPKRVELTLYDGIPHLLTPAITTPAKCVNALKWTINEMERRFDVLAKAGKRDIASFNKSSSEPLPYIVFVIDELADLMSQASAEVEAGIIRIAQMARAVGIHLIVATQRPSVEVITGLMKANIPGRIAFSVASIIDSRTILDCPGAEKLLGRGDMLLLTADMSKPKRVQGAFISEEEIDHVVEHLKGDEPPTYDDAIVAKGDNSGGTLNMFTGGTDDQDALFDDAKRCVIESGKASASLLQRRLKVGYARAARLLDELENAGIVGPADGAKPREVFTEHIGNGHHMPAPEAEIPADEQTMDLGGVVLDDNKPKESEAEEEPPTQ</sequence>
<dbReference type="InterPro" id="IPR036390">
    <property type="entry name" value="WH_DNA-bd_sf"/>
</dbReference>